<dbReference type="InterPro" id="IPR022637">
    <property type="entry name" value="DNA_polIII_beta_cen"/>
</dbReference>
<dbReference type="InterPro" id="IPR022635">
    <property type="entry name" value="DNA_polIII_beta_C"/>
</dbReference>
<dbReference type="Pfam" id="PF02767">
    <property type="entry name" value="DNA_pol3_beta_2"/>
    <property type="match status" value="1"/>
</dbReference>
<feature type="domain" description="DNA polymerase III beta sliding clamp central" evidence="11">
    <location>
        <begin position="130"/>
        <end position="243"/>
    </location>
</feature>
<dbReference type="SUPFAM" id="SSF55979">
    <property type="entry name" value="DNA clamp"/>
    <property type="match status" value="3"/>
</dbReference>
<keyword evidence="3 9" id="KW-0963">Cytoplasm</keyword>
<dbReference type="InterPro" id="IPR046938">
    <property type="entry name" value="DNA_clamp_sf"/>
</dbReference>
<keyword evidence="7 9" id="KW-0239">DNA-directed DNA polymerase</keyword>
<dbReference type="Gene3D" id="3.70.10.10">
    <property type="match status" value="1"/>
</dbReference>
<sequence>MKMLVIKEKLLTAVLIAERITGKKETLPVLSCILFKVDKELLVCATNLEAGIEVRVPCDIGEKGLVAVPSGVLSQTLRSIGGDKVTLSLGEGNLVIESRGTRTLIKSVSHEEFPTLPGDKKEKPFVAPREHLIEGLQSVSYAASPSMIRPELGSIYVSVKDGVLTCVATDSFRLAEKIIKEGKDGDEENTELLIPLKHALEIVHILEHSSAEKVSLSADESQLTIVADGIRYVSRIVDGVFPNYTEIIPKSFAVEVTTLKSDFSETLKKARVFAGADQHVGFHIYPKKKVFTAIAQSADVGEMSDSIDAAISGEDIDINFHIGYLADCLPSIKSDSVTLSFSGAGKPLVIRGVSDASFMCLVMPLNR</sequence>
<feature type="domain" description="DNA polymerase III beta sliding clamp C-terminal" evidence="12">
    <location>
        <begin position="246"/>
        <end position="365"/>
    </location>
</feature>
<accession>A0A0G1WIH8</accession>
<evidence type="ECO:0000259" key="12">
    <source>
        <dbReference type="Pfam" id="PF02768"/>
    </source>
</evidence>
<dbReference type="AlphaFoldDB" id="A0A0G1WIH8"/>
<protein>
    <recommendedName>
        <fullName evidence="9">Beta sliding clamp</fullName>
    </recommendedName>
</protein>
<keyword evidence="6 9" id="KW-0235">DNA replication</keyword>
<evidence type="ECO:0000256" key="5">
    <source>
        <dbReference type="ARBA" id="ARBA00022695"/>
    </source>
</evidence>
<dbReference type="PANTHER" id="PTHR30478:SF0">
    <property type="entry name" value="BETA SLIDING CLAMP"/>
    <property type="match status" value="1"/>
</dbReference>
<dbReference type="InterPro" id="IPR001001">
    <property type="entry name" value="DNA_polIII_beta"/>
</dbReference>
<evidence type="ECO:0000256" key="2">
    <source>
        <dbReference type="ARBA" id="ARBA00010752"/>
    </source>
</evidence>
<dbReference type="CDD" id="cd00140">
    <property type="entry name" value="beta_clamp"/>
    <property type="match status" value="1"/>
</dbReference>
<evidence type="ECO:0000256" key="6">
    <source>
        <dbReference type="ARBA" id="ARBA00022705"/>
    </source>
</evidence>
<dbReference type="SMART" id="SM00480">
    <property type="entry name" value="POL3Bc"/>
    <property type="match status" value="1"/>
</dbReference>
<evidence type="ECO:0000313" key="14">
    <source>
        <dbReference type="Proteomes" id="UP000034057"/>
    </source>
</evidence>
<dbReference type="PANTHER" id="PTHR30478">
    <property type="entry name" value="DNA POLYMERASE III SUBUNIT BETA"/>
    <property type="match status" value="1"/>
</dbReference>
<gene>
    <name evidence="13" type="ORF">UY59_C0002G0008</name>
</gene>
<evidence type="ECO:0000256" key="8">
    <source>
        <dbReference type="ARBA" id="ARBA00023125"/>
    </source>
</evidence>
<dbReference type="GO" id="GO:0006271">
    <property type="term" value="P:DNA strand elongation involved in DNA replication"/>
    <property type="evidence" value="ECO:0007669"/>
    <property type="project" value="TreeGrafter"/>
</dbReference>
<organism evidence="13 14">
    <name type="scientific">Candidatus Kaiserbacteria bacterium GW2011_GWA1_50_28</name>
    <dbReference type="NCBI Taxonomy" id="1618668"/>
    <lineage>
        <taxon>Bacteria</taxon>
        <taxon>Candidatus Kaiseribacteriota</taxon>
    </lineage>
</organism>
<comment type="subunit">
    <text evidence="9">Forms a ring-shaped head-to-tail homodimer around DNA.</text>
</comment>
<dbReference type="GO" id="GO:0003677">
    <property type="term" value="F:DNA binding"/>
    <property type="evidence" value="ECO:0007669"/>
    <property type="project" value="UniProtKB-UniRule"/>
</dbReference>
<dbReference type="GO" id="GO:0003887">
    <property type="term" value="F:DNA-directed DNA polymerase activity"/>
    <property type="evidence" value="ECO:0007669"/>
    <property type="project" value="UniProtKB-UniRule"/>
</dbReference>
<dbReference type="EMBL" id="LCQO01000002">
    <property type="protein sequence ID" value="KKW18613.1"/>
    <property type="molecule type" value="Genomic_DNA"/>
</dbReference>
<evidence type="ECO:0000259" key="11">
    <source>
        <dbReference type="Pfam" id="PF02767"/>
    </source>
</evidence>
<dbReference type="Proteomes" id="UP000034057">
    <property type="component" value="Unassembled WGS sequence"/>
</dbReference>
<reference evidence="13 14" key="1">
    <citation type="journal article" date="2015" name="Nature">
        <title>rRNA introns, odd ribosomes, and small enigmatic genomes across a large radiation of phyla.</title>
        <authorList>
            <person name="Brown C.T."/>
            <person name="Hug L.A."/>
            <person name="Thomas B.C."/>
            <person name="Sharon I."/>
            <person name="Castelle C.J."/>
            <person name="Singh A."/>
            <person name="Wilkins M.J."/>
            <person name="Williams K.H."/>
            <person name="Banfield J.F."/>
        </authorList>
    </citation>
    <scope>NUCLEOTIDE SEQUENCE [LARGE SCALE GENOMIC DNA]</scope>
</reference>
<evidence type="ECO:0000313" key="13">
    <source>
        <dbReference type="EMBL" id="KKW18613.1"/>
    </source>
</evidence>
<dbReference type="GO" id="GO:0008408">
    <property type="term" value="F:3'-5' exonuclease activity"/>
    <property type="evidence" value="ECO:0007669"/>
    <property type="project" value="InterPro"/>
</dbReference>
<proteinExistence type="inferred from homology"/>
<comment type="caution">
    <text evidence="13">The sequence shown here is derived from an EMBL/GenBank/DDBJ whole genome shotgun (WGS) entry which is preliminary data.</text>
</comment>
<dbReference type="Pfam" id="PF02768">
    <property type="entry name" value="DNA_pol3_beta_3"/>
    <property type="match status" value="1"/>
</dbReference>
<dbReference type="PIRSF" id="PIRSF000804">
    <property type="entry name" value="DNA_pol_III_b"/>
    <property type="match status" value="1"/>
</dbReference>
<keyword evidence="8" id="KW-0238">DNA-binding</keyword>
<keyword evidence="5 9" id="KW-0548">Nucleotidyltransferase</keyword>
<feature type="domain" description="DNA polymerase III beta sliding clamp N-terminal" evidence="10">
    <location>
        <begin position="1"/>
        <end position="117"/>
    </location>
</feature>
<comment type="function">
    <text evidence="9">Confers DNA tethering and processivity to DNA polymerases and other proteins. Acts as a clamp, forming a ring around DNA (a reaction catalyzed by the clamp-loading complex) which diffuses in an ATP-independent manner freely and bidirectionally along dsDNA. Initially characterized for its ability to contact the catalytic subunit of DNA polymerase III (Pol III), a complex, multichain enzyme responsible for most of the replicative synthesis in bacteria; Pol III exhibits 3'-5' exonuclease proofreading activity. The beta chain is required for initiation of replication as well as for processivity of DNA replication.</text>
</comment>
<evidence type="ECO:0000256" key="4">
    <source>
        <dbReference type="ARBA" id="ARBA00022679"/>
    </source>
</evidence>
<dbReference type="Gene3D" id="3.10.150.10">
    <property type="entry name" value="DNA Polymerase III, subunit A, domain 2"/>
    <property type="match status" value="1"/>
</dbReference>
<dbReference type="InterPro" id="IPR022634">
    <property type="entry name" value="DNA_polIII_beta_N"/>
</dbReference>
<evidence type="ECO:0000256" key="1">
    <source>
        <dbReference type="ARBA" id="ARBA00004496"/>
    </source>
</evidence>
<dbReference type="GO" id="GO:0009360">
    <property type="term" value="C:DNA polymerase III complex"/>
    <property type="evidence" value="ECO:0007669"/>
    <property type="project" value="InterPro"/>
</dbReference>
<evidence type="ECO:0000256" key="7">
    <source>
        <dbReference type="ARBA" id="ARBA00022932"/>
    </source>
</evidence>
<evidence type="ECO:0000259" key="10">
    <source>
        <dbReference type="Pfam" id="PF00712"/>
    </source>
</evidence>
<keyword evidence="4 9" id="KW-0808">Transferase</keyword>
<evidence type="ECO:0000256" key="3">
    <source>
        <dbReference type="ARBA" id="ARBA00022490"/>
    </source>
</evidence>
<name>A0A0G1WIH8_9BACT</name>
<dbReference type="NCBIfam" id="TIGR00663">
    <property type="entry name" value="dnan"/>
    <property type="match status" value="1"/>
</dbReference>
<comment type="similarity">
    <text evidence="2 9">Belongs to the beta sliding clamp family.</text>
</comment>
<evidence type="ECO:0000256" key="9">
    <source>
        <dbReference type="PIRNR" id="PIRNR000804"/>
    </source>
</evidence>
<comment type="subcellular location">
    <subcellularLocation>
        <location evidence="1 9">Cytoplasm</location>
    </subcellularLocation>
</comment>
<dbReference type="GO" id="GO:0005737">
    <property type="term" value="C:cytoplasm"/>
    <property type="evidence" value="ECO:0007669"/>
    <property type="project" value="UniProtKB-SubCell"/>
</dbReference>
<dbReference type="Pfam" id="PF00712">
    <property type="entry name" value="DNA_pol3_beta"/>
    <property type="match status" value="1"/>
</dbReference>